<organism evidence="1">
    <name type="scientific">Podoviridae sp. ctnCN2</name>
    <dbReference type="NCBI Taxonomy" id="2825274"/>
    <lineage>
        <taxon>Viruses</taxon>
        <taxon>Duplodnaviria</taxon>
        <taxon>Heunggongvirae</taxon>
        <taxon>Uroviricota</taxon>
        <taxon>Caudoviricetes</taxon>
    </lineage>
</organism>
<accession>A0A8S5PLJ2</accession>
<protein>
    <submittedName>
        <fullName evidence="1">Uncharacterized protein</fullName>
    </submittedName>
</protein>
<dbReference type="EMBL" id="BK015452">
    <property type="protein sequence ID" value="DAE07616.1"/>
    <property type="molecule type" value="Genomic_DNA"/>
</dbReference>
<sequence>MCLPKQRLARAGEEGKVKARAESEYTPRVLFDRKTRAIDDSGKKAYSDIFYIAPGESALLSLYGAPEVLKGKITSEKDGILQIESDSCFVLYKVSFGPVASLHVERQCGERVSIQDEYDKLVANRQVFFEPVRRCGDLWTMSGCDNYAMLNIPGFYMFEVSDPELFNITRLEMVKQNVFETNAVPDNFKFGS</sequence>
<name>A0A8S5PLJ2_9CAUD</name>
<reference evidence="1" key="1">
    <citation type="journal article" date="2021" name="Proc. Natl. Acad. Sci. U.S.A.">
        <title>A Catalog of Tens of Thousands of Viruses from Human Metagenomes Reveals Hidden Associations with Chronic Diseases.</title>
        <authorList>
            <person name="Tisza M.J."/>
            <person name="Buck C.B."/>
        </authorList>
    </citation>
    <scope>NUCLEOTIDE SEQUENCE</scope>
    <source>
        <strain evidence="1">CtnCN2</strain>
    </source>
</reference>
<proteinExistence type="predicted"/>
<evidence type="ECO:0000313" key="1">
    <source>
        <dbReference type="EMBL" id="DAE07616.1"/>
    </source>
</evidence>